<gene>
    <name evidence="1" type="ORF">GFK26_11140</name>
</gene>
<dbReference type="Proteomes" id="UP000326780">
    <property type="component" value="Chromosome"/>
</dbReference>
<evidence type="ECO:0008006" key="3">
    <source>
        <dbReference type="Google" id="ProtNLM"/>
    </source>
</evidence>
<dbReference type="EMBL" id="CP045644">
    <property type="protein sequence ID" value="QFZ83277.1"/>
    <property type="molecule type" value="Genomic_DNA"/>
</dbReference>
<organism evidence="1 2">
    <name type="scientific">Variovorax paradoxus</name>
    <dbReference type="NCBI Taxonomy" id="34073"/>
    <lineage>
        <taxon>Bacteria</taxon>
        <taxon>Pseudomonadati</taxon>
        <taxon>Pseudomonadota</taxon>
        <taxon>Betaproteobacteria</taxon>
        <taxon>Burkholderiales</taxon>
        <taxon>Comamonadaceae</taxon>
        <taxon>Variovorax</taxon>
    </lineage>
</organism>
<evidence type="ECO:0000313" key="2">
    <source>
        <dbReference type="Proteomes" id="UP000326780"/>
    </source>
</evidence>
<dbReference type="AlphaFoldDB" id="A0A5Q0M385"/>
<sequence length="139" mass="15278">MPRKITSIALDIAKFAPTEDGNWRRLDDLLDELWQAGGPEQAIPEMLSVFERYPEEDGYGVMWSIVHGLEKLPNYEPALLASLARQPSELGIVMVGRMLNSGITEIGDVSLLLTLQEIASTATSPQIREAANSVASRAR</sequence>
<dbReference type="RefSeq" id="WP_153282014.1">
    <property type="nucleotide sequence ID" value="NZ_CP045644.1"/>
</dbReference>
<name>A0A5Q0M385_VARPD</name>
<reference evidence="1 2" key="1">
    <citation type="submission" date="2019-10" db="EMBL/GenBank/DDBJ databases">
        <title>Complete genome sequence of Variovorax paradoxus 5C-2.</title>
        <authorList>
            <person name="Gogoleva N.E."/>
            <person name="Balkin A.S."/>
        </authorList>
    </citation>
    <scope>NUCLEOTIDE SEQUENCE [LARGE SCALE GENOMIC DNA]</scope>
    <source>
        <strain evidence="1 2">5C-2</strain>
    </source>
</reference>
<evidence type="ECO:0000313" key="1">
    <source>
        <dbReference type="EMBL" id="QFZ83277.1"/>
    </source>
</evidence>
<protein>
    <recommendedName>
        <fullName evidence="3">HEAT repeat domain-containing protein</fullName>
    </recommendedName>
</protein>
<accession>A0A5Q0M385</accession>
<proteinExistence type="predicted"/>